<proteinExistence type="inferred from homology"/>
<evidence type="ECO:0000313" key="12">
    <source>
        <dbReference type="EMBL" id="GBE83550.1"/>
    </source>
</evidence>
<keyword evidence="8" id="KW-1133">Transmembrane helix</keyword>
<dbReference type="GO" id="GO:0045275">
    <property type="term" value="C:respiratory chain complex III"/>
    <property type="evidence" value="ECO:0007669"/>
    <property type="project" value="UniProtKB-UniRule"/>
</dbReference>
<keyword evidence="7 11" id="KW-0249">Electron transport</keyword>
<keyword evidence="4 11" id="KW-0679">Respiratory chain</keyword>
<dbReference type="PANTHER" id="PTHR12119">
    <property type="entry name" value="UBIQUINOL-CYTOCHROME C REDUCTASE COMPLEX UBIQUINONE-BINDING PROTEIN QP-C"/>
    <property type="match status" value="1"/>
</dbReference>
<dbReference type="Gene3D" id="1.20.5.210">
    <property type="entry name" value="Cytochrome b-c1 complex subunit 8"/>
    <property type="match status" value="1"/>
</dbReference>
<keyword evidence="5" id="KW-0812">Transmembrane</keyword>
<comment type="function">
    <text evidence="11">Component of the ubiquinol-cytochrome c oxidoreductase, a multisubunit transmembrane complex that is part of the mitochondrial electron transport chain which drives oxidative phosphorylation. The complex plays an important role in the uptake of multiple carbon sources present in different host niches.</text>
</comment>
<evidence type="ECO:0000256" key="2">
    <source>
        <dbReference type="ARBA" id="ARBA00007668"/>
    </source>
</evidence>
<dbReference type="GeneID" id="38780467"/>
<evidence type="ECO:0000256" key="9">
    <source>
        <dbReference type="ARBA" id="ARBA00023128"/>
    </source>
</evidence>
<evidence type="ECO:0000313" key="13">
    <source>
        <dbReference type="Proteomes" id="UP000287166"/>
    </source>
</evidence>
<dbReference type="RefSeq" id="XP_027614463.1">
    <property type="nucleotide sequence ID" value="XM_027758662.1"/>
</dbReference>
<dbReference type="PANTHER" id="PTHR12119:SF2">
    <property type="entry name" value="CYTOCHROME B-C1 COMPLEX SUBUNIT 8"/>
    <property type="match status" value="1"/>
</dbReference>
<dbReference type="OrthoDB" id="6683853at2759"/>
<comment type="subunit">
    <text evidence="11">Component of the ubiquinol-cytochrome c oxidoreductase (cytochrome b-c1 complex, complex III, CIII), a multisubunit enzyme composed of 3 respiratory subunits cytochrome b, cytochrome c1 and Rieske protein, 2 core protein subunits, and additional low-molecular weight protein subunits. The complex exists as an obligatory dimer and forms supercomplexes (SCs) in the inner mitochondrial membrane with cytochrome c oxidase (complex IV, CIV).</text>
</comment>
<name>A0A401GMZ5_9APHY</name>
<dbReference type="GO" id="GO:0006122">
    <property type="term" value="P:mitochondrial electron transport, ubiquinol to cytochrome c"/>
    <property type="evidence" value="ECO:0007669"/>
    <property type="project" value="UniProtKB-UniRule"/>
</dbReference>
<comment type="similarity">
    <text evidence="2 11">Belongs to the UQCRQ/QCR8 family.</text>
</comment>
<reference evidence="12 13" key="1">
    <citation type="journal article" date="2018" name="Sci. Rep.">
        <title>Genome sequence of the cauliflower mushroom Sparassis crispa (Hanabiratake) and its association with beneficial usage.</title>
        <authorList>
            <person name="Kiyama R."/>
            <person name="Furutani Y."/>
            <person name="Kawaguchi K."/>
            <person name="Nakanishi T."/>
        </authorList>
    </citation>
    <scope>NUCLEOTIDE SEQUENCE [LARGE SCALE GENOMIC DNA]</scope>
</reference>
<evidence type="ECO:0000256" key="6">
    <source>
        <dbReference type="ARBA" id="ARBA00022792"/>
    </source>
</evidence>
<protein>
    <recommendedName>
        <fullName evidence="11">Cytochrome b-c1 complex subunit 8</fullName>
    </recommendedName>
    <alternativeName>
        <fullName evidence="11">Complex III subunit 8</fullName>
    </alternativeName>
</protein>
<dbReference type="Pfam" id="PF02939">
    <property type="entry name" value="UcrQ"/>
    <property type="match status" value="1"/>
</dbReference>
<comment type="caution">
    <text evidence="12">The sequence shown here is derived from an EMBL/GenBank/DDBJ whole genome shotgun (WGS) entry which is preliminary data.</text>
</comment>
<keyword evidence="6 11" id="KW-0999">Mitochondrion inner membrane</keyword>
<evidence type="ECO:0000256" key="7">
    <source>
        <dbReference type="ARBA" id="ARBA00022982"/>
    </source>
</evidence>
<dbReference type="AlphaFoldDB" id="A0A401GMZ5"/>
<dbReference type="GO" id="GO:0005743">
    <property type="term" value="C:mitochondrial inner membrane"/>
    <property type="evidence" value="ECO:0007669"/>
    <property type="project" value="UniProtKB-SubCell"/>
</dbReference>
<evidence type="ECO:0000256" key="3">
    <source>
        <dbReference type="ARBA" id="ARBA00022448"/>
    </source>
</evidence>
<keyword evidence="3 11" id="KW-0813">Transport</keyword>
<dbReference type="Proteomes" id="UP000287166">
    <property type="component" value="Unassembled WGS sequence"/>
</dbReference>
<evidence type="ECO:0000256" key="5">
    <source>
        <dbReference type="ARBA" id="ARBA00022692"/>
    </source>
</evidence>
<keyword evidence="9 11" id="KW-0496">Mitochondrion</keyword>
<evidence type="ECO:0000256" key="11">
    <source>
        <dbReference type="RuleBase" id="RU368118"/>
    </source>
</evidence>
<comment type="subcellular location">
    <subcellularLocation>
        <location evidence="1 11">Mitochondrion inner membrane</location>
        <topology evidence="1 11">Single-pass membrane protein</topology>
    </subcellularLocation>
</comment>
<evidence type="ECO:0000256" key="4">
    <source>
        <dbReference type="ARBA" id="ARBA00022660"/>
    </source>
</evidence>
<dbReference type="STRING" id="139825.A0A401GMZ5"/>
<keyword evidence="13" id="KW-1185">Reference proteome</keyword>
<evidence type="ECO:0000256" key="8">
    <source>
        <dbReference type="ARBA" id="ARBA00022989"/>
    </source>
</evidence>
<accession>A0A401GMZ5</accession>
<gene>
    <name evidence="12" type="ORF">SCP_0506050</name>
</gene>
<dbReference type="InterPro" id="IPR004205">
    <property type="entry name" value="Cyt_bc1_su8"/>
</dbReference>
<dbReference type="InParanoid" id="A0A401GMZ5"/>
<dbReference type="EMBL" id="BFAD01000005">
    <property type="protein sequence ID" value="GBE83550.1"/>
    <property type="molecule type" value="Genomic_DNA"/>
</dbReference>
<dbReference type="InterPro" id="IPR036642">
    <property type="entry name" value="Cyt_bc1_su8_sf"/>
</dbReference>
<dbReference type="SUPFAM" id="SSF81508">
    <property type="entry name" value="Ubiquinone-binding protein QP-C of cytochrome bc1 complex (Ubiquinol-cytochrome c reductase)"/>
    <property type="match status" value="1"/>
</dbReference>
<dbReference type="FunCoup" id="A0A401GMZ5">
    <property type="interactions" value="125"/>
</dbReference>
<evidence type="ECO:0000256" key="10">
    <source>
        <dbReference type="ARBA" id="ARBA00023136"/>
    </source>
</evidence>
<evidence type="ECO:0000256" key="1">
    <source>
        <dbReference type="ARBA" id="ARBA00004434"/>
    </source>
</evidence>
<organism evidence="12 13">
    <name type="scientific">Sparassis crispa</name>
    <dbReference type="NCBI Taxonomy" id="139825"/>
    <lineage>
        <taxon>Eukaryota</taxon>
        <taxon>Fungi</taxon>
        <taxon>Dikarya</taxon>
        <taxon>Basidiomycota</taxon>
        <taxon>Agaricomycotina</taxon>
        <taxon>Agaricomycetes</taxon>
        <taxon>Polyporales</taxon>
        <taxon>Sparassidaceae</taxon>
        <taxon>Sparassis</taxon>
    </lineage>
</organism>
<keyword evidence="10" id="KW-0472">Membrane</keyword>
<sequence length="90" mass="10527">MPGPKTWNEWWGSTEGLKMKGVVQYSVSPFRQRATHHMFRSWLFNGYRRLSGQVPYWIVPALIGYGTYTWANRYDAWQNSKAAHVSGHVH</sequence>